<dbReference type="InterPro" id="IPR011009">
    <property type="entry name" value="Kinase-like_dom_sf"/>
</dbReference>
<name>A0ABR0TB31_AURPU</name>
<comment type="caution">
    <text evidence="2">The sequence shown here is derived from an EMBL/GenBank/DDBJ whole genome shotgun (WGS) entry which is preliminary data.</text>
</comment>
<evidence type="ECO:0000259" key="1">
    <source>
        <dbReference type="Pfam" id="PF01636"/>
    </source>
</evidence>
<dbReference type="EMBL" id="JASGXD010000013">
    <property type="protein sequence ID" value="KAK6001651.1"/>
    <property type="molecule type" value="Genomic_DNA"/>
</dbReference>
<sequence>MIPVPRVVAYDSSVDNPLGHEFILMTRESGASLADVYSSFTSAQMDYILDQLIDFSVQLHNHTWSHIGGLSIDNNGHIVPGPVLEETFWFEPDILNLWPADENFESLNISGPFRSYTEYISAHLLKYKHAIEVHPSLEFMREVLPQLERFLGAINTEPMQTRLNQIPLRLAHKDLHFANILVDPITAHITAIIDWEFAGVVPFARWNPSRAFLWNAQDGDASMAEKTALMEKYENKARERAFGYLIHDAKFTSKEQESMQTAANFLRAIVEVCPRNQANESVMNWKETAVKAMADLGA</sequence>
<protein>
    <recommendedName>
        <fullName evidence="1">Aminoglycoside phosphotransferase domain-containing protein</fullName>
    </recommendedName>
</protein>
<dbReference type="Proteomes" id="UP001341245">
    <property type="component" value="Unassembled WGS sequence"/>
</dbReference>
<dbReference type="Gene3D" id="3.90.1200.10">
    <property type="match status" value="1"/>
</dbReference>
<feature type="domain" description="Aminoglycoside phosphotransferase" evidence="1">
    <location>
        <begin position="2"/>
        <end position="203"/>
    </location>
</feature>
<accession>A0ABR0TB31</accession>
<reference evidence="2 3" key="1">
    <citation type="submission" date="2023-11" db="EMBL/GenBank/DDBJ databases">
        <title>Draft genome sequence and annotation of the polyextremotolerant black yeast-like fungus Aureobasidium pullulans NRRL 62042.</title>
        <authorList>
            <person name="Dielentheis-Frenken M.R.E."/>
            <person name="Wibberg D."/>
            <person name="Blank L.M."/>
            <person name="Tiso T."/>
        </authorList>
    </citation>
    <scope>NUCLEOTIDE SEQUENCE [LARGE SCALE GENOMIC DNA]</scope>
    <source>
        <strain evidence="2 3">NRRL 62042</strain>
    </source>
</reference>
<dbReference type="SUPFAM" id="SSF56112">
    <property type="entry name" value="Protein kinase-like (PK-like)"/>
    <property type="match status" value="1"/>
</dbReference>
<organism evidence="2 3">
    <name type="scientific">Aureobasidium pullulans</name>
    <name type="common">Black yeast</name>
    <name type="synonym">Pullularia pullulans</name>
    <dbReference type="NCBI Taxonomy" id="5580"/>
    <lineage>
        <taxon>Eukaryota</taxon>
        <taxon>Fungi</taxon>
        <taxon>Dikarya</taxon>
        <taxon>Ascomycota</taxon>
        <taxon>Pezizomycotina</taxon>
        <taxon>Dothideomycetes</taxon>
        <taxon>Dothideomycetidae</taxon>
        <taxon>Dothideales</taxon>
        <taxon>Saccotheciaceae</taxon>
        <taxon>Aureobasidium</taxon>
    </lineage>
</organism>
<evidence type="ECO:0000313" key="2">
    <source>
        <dbReference type="EMBL" id="KAK6001651.1"/>
    </source>
</evidence>
<evidence type="ECO:0000313" key="3">
    <source>
        <dbReference type="Proteomes" id="UP001341245"/>
    </source>
</evidence>
<dbReference type="InterPro" id="IPR002575">
    <property type="entry name" value="Aminoglycoside_PTrfase"/>
</dbReference>
<proteinExistence type="predicted"/>
<gene>
    <name evidence="2" type="ORF">QM012_002141</name>
</gene>
<dbReference type="Pfam" id="PF01636">
    <property type="entry name" value="APH"/>
    <property type="match status" value="1"/>
</dbReference>
<dbReference type="InterPro" id="IPR051678">
    <property type="entry name" value="AGP_Transferase"/>
</dbReference>
<dbReference type="PANTHER" id="PTHR21310:SF15">
    <property type="entry name" value="AMINOGLYCOSIDE PHOSPHOTRANSFERASE DOMAIN-CONTAINING PROTEIN"/>
    <property type="match status" value="1"/>
</dbReference>
<keyword evidence="3" id="KW-1185">Reference proteome</keyword>
<dbReference type="PANTHER" id="PTHR21310">
    <property type="entry name" value="AMINOGLYCOSIDE PHOSPHOTRANSFERASE-RELATED-RELATED"/>
    <property type="match status" value="1"/>
</dbReference>